<reference evidence="3 5" key="1">
    <citation type="submission" date="2020-08" db="EMBL/GenBank/DDBJ databases">
        <title>Streptomycin Non-resistant strain, P. mexicana.</title>
        <authorList>
            <person name="Ganesh-Kumar S."/>
            <person name="Zhe T."/>
            <person name="Yu Z."/>
            <person name="Min Y."/>
        </authorList>
    </citation>
    <scope>NUCLEOTIDE SEQUENCE [LARGE SCALE GENOMIC DNA]</scope>
    <source>
        <strain evidence="3 5">GTZY2</strain>
    </source>
</reference>
<dbReference type="GeneID" id="81470129"/>
<dbReference type="InterPro" id="IPR025161">
    <property type="entry name" value="IS402-like_dom"/>
</dbReference>
<dbReference type="Pfam" id="PF13340">
    <property type="entry name" value="DUF4096"/>
    <property type="match status" value="1"/>
</dbReference>
<dbReference type="Proteomes" id="UP000515506">
    <property type="component" value="Chromosome"/>
</dbReference>
<evidence type="ECO:0000313" key="2">
    <source>
        <dbReference type="EMBL" id="QND79420.1"/>
    </source>
</evidence>
<dbReference type="PANTHER" id="PTHR46637">
    <property type="entry name" value="TIS1421-TRANSPOSASE PROTEIN A"/>
    <property type="match status" value="1"/>
</dbReference>
<name>A0A7G6UK73_PSEMX</name>
<proteinExistence type="predicted"/>
<gene>
    <name evidence="2" type="ORF">H4W19_13810</name>
    <name evidence="3" type="ORF">IAE60_04070</name>
</gene>
<dbReference type="EMBL" id="CP060731">
    <property type="protein sequence ID" value="QNN78623.1"/>
    <property type="molecule type" value="Genomic_DNA"/>
</dbReference>
<feature type="domain" description="Insertion element IS402-like" evidence="1">
    <location>
        <begin position="27"/>
        <end position="99"/>
    </location>
</feature>
<sequence length="130" mass="14775">MIEEQGRTGEQEERDAVAPGMDDMLSLDDDEWRAVLAALPALVSARARNGERTRAFVDAVLWIAATGRPWVQLSSSAGPWHSVYVRFTRWAHEGLWDKVIVALDDRSQKAGLLRRLVTTYLRSRSPEERR</sequence>
<evidence type="ECO:0000313" key="3">
    <source>
        <dbReference type="EMBL" id="QNN78623.1"/>
    </source>
</evidence>
<evidence type="ECO:0000313" key="5">
    <source>
        <dbReference type="Proteomes" id="UP000515838"/>
    </source>
</evidence>
<reference evidence="2 4" key="2">
    <citation type="submission" date="2020-08" db="EMBL/GenBank/DDBJ databases">
        <title>Streptomycin resistant and MDR strain, P. mexicana.</title>
        <authorList>
            <person name="Ganesh-kumar S."/>
            <person name="Zhe T."/>
            <person name="Yu Z."/>
            <person name="Min Y."/>
        </authorList>
    </citation>
    <scope>NUCLEOTIDE SEQUENCE [LARGE SCALE GENOMIC DNA]</scope>
    <source>
        <strain evidence="2 4">GTZY</strain>
    </source>
</reference>
<dbReference type="AlphaFoldDB" id="A0A7G6UK73"/>
<accession>A0A7G6UK73</accession>
<dbReference type="InterPro" id="IPR052909">
    <property type="entry name" value="Transposase_6_like"/>
</dbReference>
<dbReference type="Proteomes" id="UP000515838">
    <property type="component" value="Chromosome"/>
</dbReference>
<protein>
    <submittedName>
        <fullName evidence="3">Transposase</fullName>
    </submittedName>
</protein>
<evidence type="ECO:0000313" key="4">
    <source>
        <dbReference type="Proteomes" id="UP000515506"/>
    </source>
</evidence>
<dbReference type="PANTHER" id="PTHR46637:SF1">
    <property type="entry name" value="BLL5188 PROTEIN"/>
    <property type="match status" value="1"/>
</dbReference>
<dbReference type="EMBL" id="CP060028">
    <property type="protein sequence ID" value="QND79420.1"/>
    <property type="molecule type" value="Genomic_DNA"/>
</dbReference>
<organism evidence="3 5">
    <name type="scientific">Pseudoxanthomonas mexicana</name>
    <dbReference type="NCBI Taxonomy" id="128785"/>
    <lineage>
        <taxon>Bacteria</taxon>
        <taxon>Pseudomonadati</taxon>
        <taxon>Pseudomonadota</taxon>
        <taxon>Gammaproteobacteria</taxon>
        <taxon>Lysobacterales</taxon>
        <taxon>Lysobacteraceae</taxon>
        <taxon>Pseudoxanthomonas</taxon>
    </lineage>
</organism>
<evidence type="ECO:0000259" key="1">
    <source>
        <dbReference type="Pfam" id="PF13340"/>
    </source>
</evidence>
<dbReference type="RefSeq" id="WP_185894764.1">
    <property type="nucleotide sequence ID" value="NZ_CP060028.1"/>
</dbReference>
<keyword evidence="4" id="KW-1185">Reference proteome</keyword>